<gene>
    <name evidence="1" type="ORF">MMF93_27710</name>
</gene>
<proteinExistence type="predicted"/>
<evidence type="ECO:0000313" key="2">
    <source>
        <dbReference type="Proteomes" id="UP001202244"/>
    </source>
</evidence>
<protein>
    <submittedName>
        <fullName evidence="1">Dehydratase</fullName>
    </submittedName>
</protein>
<dbReference type="Gene3D" id="3.10.129.10">
    <property type="entry name" value="Hotdog Thioesterase"/>
    <property type="match status" value="1"/>
</dbReference>
<dbReference type="EMBL" id="CP093846">
    <property type="protein sequence ID" value="UNS99812.1"/>
    <property type="molecule type" value="Genomic_DNA"/>
</dbReference>
<accession>A0ABY3XZB2</accession>
<sequence length="154" mass="16263">MRIFSELDELVSAKGEHLGHSDWLELTPRRVCDFAAASSGDPARRAAVEEGTGAWGGCAAGQGIGGPLLLGLLPAMMREIFTVERCKSALNFGLERARFGPPVPIGSRVRGEGELSGAYGVPGGWLVSVRMTVEIEGGRLHPACEADTVSLFLV</sequence>
<dbReference type="SUPFAM" id="SSF54637">
    <property type="entry name" value="Thioesterase/thiol ester dehydrase-isomerase"/>
    <property type="match status" value="1"/>
</dbReference>
<organism evidence="1 2">
    <name type="scientific">Streptomyces tubbatahanensis</name>
    <dbReference type="NCBI Taxonomy" id="2923272"/>
    <lineage>
        <taxon>Bacteria</taxon>
        <taxon>Bacillati</taxon>
        <taxon>Actinomycetota</taxon>
        <taxon>Actinomycetes</taxon>
        <taxon>Kitasatosporales</taxon>
        <taxon>Streptomycetaceae</taxon>
        <taxon>Streptomyces</taxon>
    </lineage>
</organism>
<dbReference type="RefSeq" id="WP_242755725.1">
    <property type="nucleotide sequence ID" value="NZ_CP093846.1"/>
</dbReference>
<dbReference type="Proteomes" id="UP001202244">
    <property type="component" value="Chromosome"/>
</dbReference>
<reference evidence="1 2" key="1">
    <citation type="journal article" date="2023" name="Microbiol. Spectr.">
        <title>Synergy between Genome Mining, Metabolomics, and Bioinformatics Uncovers Antibacterial Chlorinated Carbazole Alkaloids and Their Biosynthetic Gene Cluster from Streptomyces tubbatahanensis sp. nov., a Novel Actinomycete Isolated from Sulu Sea, Philippines.</title>
        <authorList>
            <person name="Tenebro C.P."/>
            <person name="Trono D.J.V.L."/>
            <person name="Balida L.A.P."/>
            <person name="Bayog L.K.A."/>
            <person name="Bruna J.R."/>
            <person name="Sabido E.M."/>
            <person name="Caspe D.P.C."/>
            <person name="de Los Santos E.L.C."/>
            <person name="Saludes J.P."/>
            <person name="Dalisay D.S."/>
        </authorList>
    </citation>
    <scope>NUCLEOTIDE SEQUENCE [LARGE SCALE GENOMIC DNA]</scope>
    <source>
        <strain evidence="1 2">DSD3025</strain>
    </source>
</reference>
<keyword evidence="2" id="KW-1185">Reference proteome</keyword>
<dbReference type="InterPro" id="IPR029069">
    <property type="entry name" value="HotDog_dom_sf"/>
</dbReference>
<evidence type="ECO:0000313" key="1">
    <source>
        <dbReference type="EMBL" id="UNS99812.1"/>
    </source>
</evidence>
<name>A0ABY3XZB2_9ACTN</name>